<reference evidence="2 3" key="1">
    <citation type="submission" date="2016-10" db="EMBL/GenBank/DDBJ databases">
        <authorList>
            <person name="de Groot N.N."/>
        </authorList>
    </citation>
    <scope>NUCLEOTIDE SEQUENCE [LARGE SCALE GENOMIC DNA]</scope>
    <source>
        <strain evidence="2 3">DSM 25232</strain>
    </source>
</reference>
<keyword evidence="3" id="KW-1185">Reference proteome</keyword>
<feature type="compositionally biased region" description="Basic and acidic residues" evidence="1">
    <location>
        <begin position="31"/>
        <end position="50"/>
    </location>
</feature>
<evidence type="ECO:0000313" key="3">
    <source>
        <dbReference type="Proteomes" id="UP000198521"/>
    </source>
</evidence>
<proteinExistence type="predicted"/>
<evidence type="ECO:0000313" key="2">
    <source>
        <dbReference type="EMBL" id="SEL82702.1"/>
    </source>
</evidence>
<name>A0A1H7TCV7_AQUAM</name>
<dbReference type="Proteomes" id="UP000198521">
    <property type="component" value="Unassembled WGS sequence"/>
</dbReference>
<protein>
    <submittedName>
        <fullName evidence="2">Uncharacterized protein</fullName>
    </submittedName>
</protein>
<dbReference type="AlphaFoldDB" id="A0A1H7TCV7"/>
<feature type="region of interest" description="Disordered" evidence="1">
    <location>
        <begin position="26"/>
        <end position="50"/>
    </location>
</feature>
<evidence type="ECO:0000256" key="1">
    <source>
        <dbReference type="SAM" id="MobiDB-lite"/>
    </source>
</evidence>
<dbReference type="PROSITE" id="PS51257">
    <property type="entry name" value="PROKAR_LIPOPROTEIN"/>
    <property type="match status" value="1"/>
</dbReference>
<dbReference type="EMBL" id="FOAB01000006">
    <property type="protein sequence ID" value="SEL82702.1"/>
    <property type="molecule type" value="Genomic_DNA"/>
</dbReference>
<gene>
    <name evidence="2" type="ORF">SAMN04487910_3379</name>
</gene>
<dbReference type="RefSeq" id="WP_170837105.1">
    <property type="nucleotide sequence ID" value="NZ_FOAB01000006.1"/>
</dbReference>
<sequence length="50" mass="5714">MIKKIPFLFMLVIALASCEKSSIEEETFSEENDKPEIVHIHEEDNHGLGD</sequence>
<organism evidence="2 3">
    <name type="scientific">Aquimarina amphilecti</name>
    <dbReference type="NCBI Taxonomy" id="1038014"/>
    <lineage>
        <taxon>Bacteria</taxon>
        <taxon>Pseudomonadati</taxon>
        <taxon>Bacteroidota</taxon>
        <taxon>Flavobacteriia</taxon>
        <taxon>Flavobacteriales</taxon>
        <taxon>Flavobacteriaceae</taxon>
        <taxon>Aquimarina</taxon>
    </lineage>
</organism>
<accession>A0A1H7TCV7</accession>